<dbReference type="CDD" id="cd18186">
    <property type="entry name" value="BTB_POZ_ZBTB_KLHL-like"/>
    <property type="match status" value="1"/>
</dbReference>
<dbReference type="PANTHER" id="PTHR24410:SF23">
    <property type="entry name" value="BTB DOMAIN-CONTAINING PROTEIN-RELATED"/>
    <property type="match status" value="1"/>
</dbReference>
<protein>
    <submittedName>
        <fullName evidence="3">BTB domain-containing protein</fullName>
    </submittedName>
</protein>
<dbReference type="InterPro" id="IPR051481">
    <property type="entry name" value="BTB-POZ/Galectin-3-binding"/>
</dbReference>
<dbReference type="Pfam" id="PF00651">
    <property type="entry name" value="BTB"/>
    <property type="match status" value="1"/>
</dbReference>
<dbReference type="SMART" id="SM00225">
    <property type="entry name" value="BTB"/>
    <property type="match status" value="1"/>
</dbReference>
<organism evidence="2 3">
    <name type="scientific">Panagrolaimus superbus</name>
    <dbReference type="NCBI Taxonomy" id="310955"/>
    <lineage>
        <taxon>Eukaryota</taxon>
        <taxon>Metazoa</taxon>
        <taxon>Ecdysozoa</taxon>
        <taxon>Nematoda</taxon>
        <taxon>Chromadorea</taxon>
        <taxon>Rhabditida</taxon>
        <taxon>Tylenchina</taxon>
        <taxon>Panagrolaimomorpha</taxon>
        <taxon>Panagrolaimoidea</taxon>
        <taxon>Panagrolaimidae</taxon>
        <taxon>Panagrolaimus</taxon>
    </lineage>
</organism>
<accession>A0A914XY29</accession>
<sequence>MSLSTAYELVFESKEGADVTFIIDKKELQAHQFVLITRSPVLKAMIKGPMAPSNQRHSIDDPKVTYEDFNNFLKFIYTDQCEINAANAEVLLHLSHMYDVPFLFETCVNKIPQMFHESDLYKFAEIGFLYENKCDMIVKCMKAVPCNVPTARLQYFKRNKMVTTVSWISTGLALEFVKHCPRTDTFSENMVFQKSAGRCDIKKC</sequence>
<dbReference type="Proteomes" id="UP000887577">
    <property type="component" value="Unplaced"/>
</dbReference>
<dbReference type="PANTHER" id="PTHR24410">
    <property type="entry name" value="HL07962P-RELATED"/>
    <property type="match status" value="1"/>
</dbReference>
<reference evidence="3" key="1">
    <citation type="submission" date="2022-11" db="UniProtKB">
        <authorList>
            <consortium name="WormBaseParasite"/>
        </authorList>
    </citation>
    <scope>IDENTIFICATION</scope>
</reference>
<feature type="domain" description="BTB" evidence="1">
    <location>
        <begin position="17"/>
        <end position="85"/>
    </location>
</feature>
<dbReference type="InterPro" id="IPR000210">
    <property type="entry name" value="BTB/POZ_dom"/>
</dbReference>
<evidence type="ECO:0000313" key="2">
    <source>
        <dbReference type="Proteomes" id="UP000887577"/>
    </source>
</evidence>
<evidence type="ECO:0000259" key="1">
    <source>
        <dbReference type="PROSITE" id="PS50097"/>
    </source>
</evidence>
<dbReference type="PROSITE" id="PS50097">
    <property type="entry name" value="BTB"/>
    <property type="match status" value="1"/>
</dbReference>
<proteinExistence type="predicted"/>
<keyword evidence="2" id="KW-1185">Reference proteome</keyword>
<dbReference type="Gene3D" id="3.30.710.10">
    <property type="entry name" value="Potassium Channel Kv1.1, Chain A"/>
    <property type="match status" value="1"/>
</dbReference>
<dbReference type="InterPro" id="IPR011333">
    <property type="entry name" value="SKP1/BTB/POZ_sf"/>
</dbReference>
<dbReference type="WBParaSite" id="PSU_v2.g10621.t1">
    <property type="protein sequence ID" value="PSU_v2.g10621.t1"/>
    <property type="gene ID" value="PSU_v2.g10621"/>
</dbReference>
<evidence type="ECO:0000313" key="3">
    <source>
        <dbReference type="WBParaSite" id="PSU_v2.g10621.t1"/>
    </source>
</evidence>
<dbReference type="SUPFAM" id="SSF54695">
    <property type="entry name" value="POZ domain"/>
    <property type="match status" value="1"/>
</dbReference>
<name>A0A914XY29_9BILA</name>
<dbReference type="AlphaFoldDB" id="A0A914XY29"/>